<dbReference type="SFLD" id="SFLDS00003">
    <property type="entry name" value="Haloacid_Dehalogenase"/>
    <property type="match status" value="1"/>
</dbReference>
<dbReference type="PROSITE" id="PS50846">
    <property type="entry name" value="HMA_2"/>
    <property type="match status" value="2"/>
</dbReference>
<dbReference type="NCBIfam" id="TIGR01525">
    <property type="entry name" value="ATPase-IB_hvy"/>
    <property type="match status" value="1"/>
</dbReference>
<evidence type="ECO:0000256" key="10">
    <source>
        <dbReference type="RuleBase" id="RU362081"/>
    </source>
</evidence>
<keyword evidence="9 10" id="KW-0472">Membrane</keyword>
<dbReference type="SUPFAM" id="SSF81653">
    <property type="entry name" value="Calcium ATPase, transduction domain A"/>
    <property type="match status" value="1"/>
</dbReference>
<dbReference type="InterPro" id="IPR023298">
    <property type="entry name" value="ATPase_P-typ_TM_dom_sf"/>
</dbReference>
<keyword evidence="5 10" id="KW-0547">Nucleotide-binding</keyword>
<dbReference type="SFLD" id="SFLDF00027">
    <property type="entry name" value="p-type_atpase"/>
    <property type="match status" value="1"/>
</dbReference>
<dbReference type="InterPro" id="IPR059000">
    <property type="entry name" value="ATPase_P-type_domA"/>
</dbReference>
<dbReference type="PROSITE" id="PS01229">
    <property type="entry name" value="COF_2"/>
    <property type="match status" value="1"/>
</dbReference>
<feature type="transmembrane region" description="Helical" evidence="10">
    <location>
        <begin position="278"/>
        <end position="297"/>
    </location>
</feature>
<dbReference type="InterPro" id="IPR027256">
    <property type="entry name" value="P-typ_ATPase_IB"/>
</dbReference>
<dbReference type="PANTHER" id="PTHR43520:SF8">
    <property type="entry name" value="P-TYPE CU(+) TRANSPORTER"/>
    <property type="match status" value="1"/>
</dbReference>
<dbReference type="InterPro" id="IPR008250">
    <property type="entry name" value="ATPase_P-typ_transduc_dom_A_sf"/>
</dbReference>
<keyword evidence="6 10" id="KW-0067">ATP-binding</keyword>
<comment type="caution">
    <text evidence="12">The sequence shown here is derived from an EMBL/GenBank/DDBJ whole genome shotgun (WGS) entry which is preliminary data.</text>
</comment>
<dbReference type="GO" id="GO:0016887">
    <property type="term" value="F:ATP hydrolysis activity"/>
    <property type="evidence" value="ECO:0007669"/>
    <property type="project" value="InterPro"/>
</dbReference>
<accession>A0A2M7QHS1</accession>
<reference evidence="13" key="1">
    <citation type="submission" date="2017-09" db="EMBL/GenBank/DDBJ databases">
        <title>Depth-based differentiation of microbial function through sediment-hosted aquifers and enrichment of novel symbionts in the deep terrestrial subsurface.</title>
        <authorList>
            <person name="Probst A.J."/>
            <person name="Ladd B."/>
            <person name="Jarett J.K."/>
            <person name="Geller-Mcgrath D.E."/>
            <person name="Sieber C.M.K."/>
            <person name="Emerson J.B."/>
            <person name="Anantharaman K."/>
            <person name="Thomas B.C."/>
            <person name="Malmstrom R."/>
            <person name="Stieglmeier M."/>
            <person name="Klingl A."/>
            <person name="Woyke T."/>
            <person name="Ryan C.M."/>
            <person name="Banfield J.F."/>
        </authorList>
    </citation>
    <scope>NUCLEOTIDE SEQUENCE [LARGE SCALE GENOMIC DNA]</scope>
</reference>
<dbReference type="InterPro" id="IPR006121">
    <property type="entry name" value="HMA_dom"/>
</dbReference>
<dbReference type="Gene3D" id="2.70.150.10">
    <property type="entry name" value="Calcium-transporting ATPase, cytoplasmic transduction domain A"/>
    <property type="match status" value="1"/>
</dbReference>
<dbReference type="SFLD" id="SFLDG00002">
    <property type="entry name" value="C1.7:_P-type_atpase_like"/>
    <property type="match status" value="1"/>
</dbReference>
<evidence type="ECO:0000256" key="1">
    <source>
        <dbReference type="ARBA" id="ARBA00004127"/>
    </source>
</evidence>
<name>A0A2M7QHS1_9BACT</name>
<dbReference type="InterPro" id="IPR018303">
    <property type="entry name" value="ATPase_P-typ_P_site"/>
</dbReference>
<dbReference type="FunFam" id="2.70.150.10:FF:000002">
    <property type="entry name" value="Copper-transporting ATPase 1, putative"/>
    <property type="match status" value="1"/>
</dbReference>
<feature type="transmembrane region" description="Helical" evidence="10">
    <location>
        <begin position="568"/>
        <end position="590"/>
    </location>
</feature>
<feature type="transmembrane region" description="Helical" evidence="10">
    <location>
        <begin position="884"/>
        <end position="907"/>
    </location>
</feature>
<dbReference type="PRINTS" id="PR00942">
    <property type="entry name" value="CUATPASEI"/>
</dbReference>
<dbReference type="GO" id="GO:0043682">
    <property type="term" value="F:P-type divalent copper transporter activity"/>
    <property type="evidence" value="ECO:0007669"/>
    <property type="project" value="TreeGrafter"/>
</dbReference>
<feature type="domain" description="HMA" evidence="11">
    <location>
        <begin position="191"/>
        <end position="257"/>
    </location>
</feature>
<dbReference type="FunFam" id="3.40.50.1000:FF:000333">
    <property type="entry name" value="Copper-transporting ATPase 2"/>
    <property type="match status" value="1"/>
</dbReference>
<dbReference type="Pfam" id="PF00122">
    <property type="entry name" value="E1-E2_ATPase"/>
    <property type="match status" value="1"/>
</dbReference>
<dbReference type="InterPro" id="IPR036163">
    <property type="entry name" value="HMA_dom_sf"/>
</dbReference>
<dbReference type="InterPro" id="IPR023299">
    <property type="entry name" value="ATPase_P-typ_cyto_dom_N"/>
</dbReference>
<evidence type="ECO:0000313" key="13">
    <source>
        <dbReference type="Proteomes" id="UP000229401"/>
    </source>
</evidence>
<dbReference type="PANTHER" id="PTHR43520">
    <property type="entry name" value="ATP7, ISOFORM B"/>
    <property type="match status" value="1"/>
</dbReference>
<dbReference type="InterPro" id="IPR036412">
    <property type="entry name" value="HAD-like_sf"/>
</dbReference>
<dbReference type="SUPFAM" id="SSF55008">
    <property type="entry name" value="HMA, heavy metal-associated domain"/>
    <property type="match status" value="2"/>
</dbReference>
<dbReference type="SUPFAM" id="SSF56784">
    <property type="entry name" value="HAD-like"/>
    <property type="match status" value="1"/>
</dbReference>
<organism evidence="12 13">
    <name type="scientific">Candidatus Roizmanbacteria bacterium CG_4_10_14_0_8_um_filter_33_9</name>
    <dbReference type="NCBI Taxonomy" id="1974826"/>
    <lineage>
        <taxon>Bacteria</taxon>
        <taxon>Candidatus Roizmaniibacteriota</taxon>
    </lineage>
</organism>
<evidence type="ECO:0000313" key="12">
    <source>
        <dbReference type="EMBL" id="PIY71869.1"/>
    </source>
</evidence>
<proteinExistence type="inferred from homology"/>
<dbReference type="SUPFAM" id="SSF81660">
    <property type="entry name" value="Metal cation-transporting ATPase, ATP-binding domain N"/>
    <property type="match status" value="1"/>
</dbReference>
<evidence type="ECO:0000256" key="9">
    <source>
        <dbReference type="ARBA" id="ARBA00023136"/>
    </source>
</evidence>
<dbReference type="GO" id="GO:0005524">
    <property type="term" value="F:ATP binding"/>
    <property type="evidence" value="ECO:0007669"/>
    <property type="project" value="UniProtKB-UniRule"/>
</dbReference>
<dbReference type="InterPro" id="IPR044492">
    <property type="entry name" value="P_typ_ATPase_HD_dom"/>
</dbReference>
<evidence type="ECO:0000256" key="6">
    <source>
        <dbReference type="ARBA" id="ARBA00022840"/>
    </source>
</evidence>
<keyword evidence="4 10" id="KW-0479">Metal-binding</keyword>
<dbReference type="AlphaFoldDB" id="A0A2M7QHS1"/>
<feature type="transmembrane region" description="Helical" evidence="10">
    <location>
        <begin position="913"/>
        <end position="931"/>
    </location>
</feature>
<keyword evidence="10" id="KW-1003">Cell membrane</keyword>
<dbReference type="Pfam" id="PF00702">
    <property type="entry name" value="Hydrolase"/>
    <property type="match status" value="1"/>
</dbReference>
<dbReference type="GO" id="GO:0005886">
    <property type="term" value="C:plasma membrane"/>
    <property type="evidence" value="ECO:0007669"/>
    <property type="project" value="UniProtKB-SubCell"/>
</dbReference>
<dbReference type="CDD" id="cd02094">
    <property type="entry name" value="P-type_ATPase_Cu-like"/>
    <property type="match status" value="1"/>
</dbReference>
<dbReference type="InterPro" id="IPR001757">
    <property type="entry name" value="P_typ_ATPase"/>
</dbReference>
<comment type="subcellular location">
    <subcellularLocation>
        <location evidence="10">Cell membrane</location>
    </subcellularLocation>
    <subcellularLocation>
        <location evidence="1">Endomembrane system</location>
        <topology evidence="1">Multi-pass membrane protein</topology>
    </subcellularLocation>
</comment>
<protein>
    <submittedName>
        <fullName evidence="12">Copper-translocating P-type ATPase</fullName>
    </submittedName>
</protein>
<dbReference type="InterPro" id="IPR023214">
    <property type="entry name" value="HAD_sf"/>
</dbReference>
<dbReference type="Gene3D" id="3.40.50.1000">
    <property type="entry name" value="HAD superfamily/HAD-like"/>
    <property type="match status" value="1"/>
</dbReference>
<dbReference type="GO" id="GO:0012505">
    <property type="term" value="C:endomembrane system"/>
    <property type="evidence" value="ECO:0007669"/>
    <property type="project" value="UniProtKB-SubCell"/>
</dbReference>
<dbReference type="NCBIfam" id="TIGR01511">
    <property type="entry name" value="ATPase-IB1_Cu"/>
    <property type="match status" value="1"/>
</dbReference>
<dbReference type="Pfam" id="PF00403">
    <property type="entry name" value="HMA"/>
    <property type="match status" value="2"/>
</dbReference>
<dbReference type="EMBL" id="PFLI01000131">
    <property type="protein sequence ID" value="PIY71869.1"/>
    <property type="molecule type" value="Genomic_DNA"/>
</dbReference>
<feature type="transmembrane region" description="Helical" evidence="10">
    <location>
        <begin position="943"/>
        <end position="963"/>
    </location>
</feature>
<dbReference type="PROSITE" id="PS01047">
    <property type="entry name" value="HMA_1"/>
    <property type="match status" value="2"/>
</dbReference>
<comment type="similarity">
    <text evidence="2 10">Belongs to the cation transport ATPase (P-type) (TC 3.A.3) family. Type IB subfamily.</text>
</comment>
<dbReference type="FunFam" id="3.30.70.100:FF:000005">
    <property type="entry name" value="Copper-exporting P-type ATPase A"/>
    <property type="match status" value="1"/>
</dbReference>
<evidence type="ECO:0000256" key="2">
    <source>
        <dbReference type="ARBA" id="ARBA00006024"/>
    </source>
</evidence>
<feature type="transmembrane region" description="Helical" evidence="10">
    <location>
        <begin position="540"/>
        <end position="562"/>
    </location>
</feature>
<feature type="domain" description="HMA" evidence="11">
    <location>
        <begin position="2"/>
        <end position="68"/>
    </location>
</feature>
<dbReference type="GO" id="GO:0055070">
    <property type="term" value="P:copper ion homeostasis"/>
    <property type="evidence" value="ECO:0007669"/>
    <property type="project" value="TreeGrafter"/>
</dbReference>
<gene>
    <name evidence="12" type="ORF">COY87_03920</name>
</gene>
<dbReference type="NCBIfam" id="TIGR01494">
    <property type="entry name" value="ATPase_P-type"/>
    <property type="match status" value="1"/>
</dbReference>
<feature type="transmembrane region" description="Helical" evidence="10">
    <location>
        <begin position="388"/>
        <end position="406"/>
    </location>
</feature>
<dbReference type="SUPFAM" id="SSF81665">
    <property type="entry name" value="Calcium ATPase, transmembrane domain M"/>
    <property type="match status" value="1"/>
</dbReference>
<feature type="transmembrane region" description="Helical" evidence="10">
    <location>
        <begin position="351"/>
        <end position="373"/>
    </location>
</feature>
<evidence type="ECO:0000256" key="5">
    <source>
        <dbReference type="ARBA" id="ARBA00022741"/>
    </source>
</evidence>
<dbReference type="PROSITE" id="PS00154">
    <property type="entry name" value="ATPASE_E1_E2"/>
    <property type="match status" value="1"/>
</dbReference>
<keyword evidence="7" id="KW-1278">Translocase</keyword>
<sequence>MKKISFSVNGMHCESCELLIKDELSELKGISDITIDYKSGKGSVMIADETTTPNDILSAITKAGYTGVIERGNDTQTEKDAVELIKKGTKSKDPMRVVFQSHITADGEVIENDNGKLSFQGKVDNKKSVEVVIPKGKEVEAENYIQKFVKSQSFIHLLDGVNGSHETAIETKQMNSPLKSSTETKETNSFKRVSLSLSGMHCTSCALIIEKSLKKAPGVKEVNVNFSAEKAIVTYDESIANKELFIDVVKQTGYSATFIDEKDPSFEANKRKKEISSLFSKFAMSLVLSLPMIYFMLFDFFSWIPGRAFFLPFVGIISLILTTPVQFLIGKGFYKGAWAAFRMKTFNMDSLIAIGTSVAYFYSFINYVVYYLGTKSLIGIGGQKIPELYFETAAFLITFVILGKWLEAQAKGRTSDAIKKLMGFQAKTARVIRNGQTLDIPIDQVVHNDIIMVRPGEKVPVDGIIVKGSSAFDESMITGESIPVEKQINDTVVGGTMNKTGSFEFKATRVGSETTLSQIIRLVEEAQGSKAPIQDFADKISAYFVPAVIGIAILTFVIWYLILGSTLSFALMAFTAVIVIACPCALGLATPTAIMVGTGKGAENGMLIKGGEPLESACKINTIVFDKTGTLTKGKPEVTDTISLKELDEDEVITIAASLEKQSEHPLAEAIYQYADEEGLVLSLVEGFKAIPGHGVQGNLNNDTYYFGNRKLIKDIVGLPVERIDRKMSRLEEQGKTVMILANKTDILGLIGVADTVKETSREAVEKLKKLGIDVYMITGDNERTAKAIAQQVGITKVLAEVLPEDKAKNVKKLQDEGKRVAMVGDGINDAPALAQADLGIAMGSGTDVAMEAGGIVIIKNDLRDVANAIDLSKTTMNKIKQNMFFALFYNVMGIPVAARVFAGLGLVLKPELAGLAMALSSISVVTNSLLLRGYKPGKKNYLSIVAPFIMILLFSFMFFEFARFSSGMMKK</sequence>
<evidence type="ECO:0000259" key="11">
    <source>
        <dbReference type="PROSITE" id="PS50846"/>
    </source>
</evidence>
<evidence type="ECO:0000256" key="4">
    <source>
        <dbReference type="ARBA" id="ARBA00022723"/>
    </source>
</evidence>
<dbReference type="Gene3D" id="3.40.1110.10">
    <property type="entry name" value="Calcium-transporting ATPase, cytoplasmic domain N"/>
    <property type="match status" value="1"/>
</dbReference>
<dbReference type="InterPro" id="IPR017969">
    <property type="entry name" value="Heavy-metal-associated_CS"/>
</dbReference>
<dbReference type="CDD" id="cd00371">
    <property type="entry name" value="HMA"/>
    <property type="match status" value="2"/>
</dbReference>
<keyword evidence="8 10" id="KW-1133">Transmembrane helix</keyword>
<keyword evidence="3 10" id="KW-0812">Transmembrane</keyword>
<dbReference type="PRINTS" id="PR00119">
    <property type="entry name" value="CATATPASE"/>
</dbReference>
<dbReference type="Proteomes" id="UP000229401">
    <property type="component" value="Unassembled WGS sequence"/>
</dbReference>
<feature type="transmembrane region" description="Helical" evidence="10">
    <location>
        <begin position="309"/>
        <end position="330"/>
    </location>
</feature>
<evidence type="ECO:0000256" key="7">
    <source>
        <dbReference type="ARBA" id="ARBA00022967"/>
    </source>
</evidence>
<dbReference type="Gene3D" id="3.30.70.100">
    <property type="match status" value="2"/>
</dbReference>
<dbReference type="GO" id="GO:0005507">
    <property type="term" value="F:copper ion binding"/>
    <property type="evidence" value="ECO:0007669"/>
    <property type="project" value="TreeGrafter"/>
</dbReference>
<evidence type="ECO:0000256" key="8">
    <source>
        <dbReference type="ARBA" id="ARBA00022989"/>
    </source>
</evidence>
<evidence type="ECO:0000256" key="3">
    <source>
        <dbReference type="ARBA" id="ARBA00022692"/>
    </source>
</evidence>